<reference evidence="1" key="1">
    <citation type="submission" date="2004-04" db="EMBL/GenBank/DDBJ databases">
        <title>Cloning of vitellogenin-like cDNA from amphioxus Branchiostoma belcheri tsingtaunese.</title>
        <authorList>
            <person name="Zhang S."/>
            <person name="Liu N."/>
            <person name="Liu Z."/>
        </authorList>
    </citation>
    <scope>NUCLEOTIDE SEQUENCE</scope>
</reference>
<proteinExistence type="evidence at transcript level"/>
<evidence type="ECO:0000313" key="1">
    <source>
        <dbReference type="EMBL" id="AAT44870.1"/>
    </source>
</evidence>
<accession>Q6J0S3</accession>
<organism evidence="1">
    <name type="scientific">Branchiostoma belcheri tsingtauense</name>
    <dbReference type="NCBI Taxonomy" id="155462"/>
    <lineage>
        <taxon>Eukaryota</taxon>
        <taxon>Metazoa</taxon>
        <taxon>Chordata</taxon>
        <taxon>Cephalochordata</taxon>
        <taxon>Leptocardii</taxon>
        <taxon>Amphioxiformes</taxon>
        <taxon>Branchiostomatidae</taxon>
        <taxon>Branchiostoma</taxon>
    </lineage>
</organism>
<name>Q6J0S3_BRABE</name>
<protein>
    <submittedName>
        <fullName evidence="1">Vitellogenin-like protein</fullName>
    </submittedName>
</protein>
<dbReference type="EMBL" id="AY608895">
    <property type="protein sequence ID" value="AAT44870.1"/>
    <property type="molecule type" value="mRNA"/>
</dbReference>
<dbReference type="AlphaFoldDB" id="Q6J0S3"/>
<sequence>MPVMMTSHLRDGIWRWKVTKALLEAQKIFSTSSQNEFGFSMFGEHSCFYHKCIQLSPISLVNQTYEITMGPMLMHSLEALILPSTFEYHPYINKYTAHGQTFSNVVFQRNGTCNAVVQDLTCYGESINRTVFINRVGKKIPYNVRMCSRPTTFARKYVEFMCETGLGYIKSVMVPTACEYVPCDETVYVPTWSVDEYWKLPEHRYESERWERDMWLHRLWGNEQYWIRHELSHNWFNDIQVPETQITVTPFGTCTRLHESYLDIFVPKHTSALTSILRQKTIKKSVTEVCEYRWDGFYWHPEWMHMHMPMRMIHH</sequence>